<reference evidence="2" key="1">
    <citation type="submission" date="2020-08" db="EMBL/GenBank/DDBJ databases">
        <title>Multicomponent nature underlies the extraordinary mechanical properties of spider dragline silk.</title>
        <authorList>
            <person name="Kono N."/>
            <person name="Nakamura H."/>
            <person name="Mori M."/>
            <person name="Yoshida Y."/>
            <person name="Ohtoshi R."/>
            <person name="Malay A.D."/>
            <person name="Moran D.A.P."/>
            <person name="Tomita M."/>
            <person name="Numata K."/>
            <person name="Arakawa K."/>
        </authorList>
    </citation>
    <scope>NUCLEOTIDE SEQUENCE</scope>
</reference>
<name>A0A8X6W3F5_TRICX</name>
<keyword evidence="3" id="KW-1185">Reference proteome</keyword>
<protein>
    <submittedName>
        <fullName evidence="2">Uncharacterized protein</fullName>
    </submittedName>
</protein>
<evidence type="ECO:0000313" key="3">
    <source>
        <dbReference type="Proteomes" id="UP000887159"/>
    </source>
</evidence>
<sequence length="100" mass="11292">MIEEYVQNYYIAFIDIYKVVCSVVPTLHALSHPQSLNHARVQMNSPRFSGFETALSHQLKPYSEFETPLKLPGHDETFKPHLNGDSGLFQEKGGRGSQKG</sequence>
<proteinExistence type="predicted"/>
<gene>
    <name evidence="2" type="ORF">TNCV_2066921</name>
</gene>
<dbReference type="Proteomes" id="UP000887159">
    <property type="component" value="Unassembled WGS sequence"/>
</dbReference>
<dbReference type="AlphaFoldDB" id="A0A8X6W3F5"/>
<dbReference type="EMBL" id="BMAU01021379">
    <property type="protein sequence ID" value="GFY27071.1"/>
    <property type="molecule type" value="Genomic_DNA"/>
</dbReference>
<organism evidence="2 3">
    <name type="scientific">Trichonephila clavipes</name>
    <name type="common">Golden silk orbweaver</name>
    <name type="synonym">Nephila clavipes</name>
    <dbReference type="NCBI Taxonomy" id="2585209"/>
    <lineage>
        <taxon>Eukaryota</taxon>
        <taxon>Metazoa</taxon>
        <taxon>Ecdysozoa</taxon>
        <taxon>Arthropoda</taxon>
        <taxon>Chelicerata</taxon>
        <taxon>Arachnida</taxon>
        <taxon>Araneae</taxon>
        <taxon>Araneomorphae</taxon>
        <taxon>Entelegynae</taxon>
        <taxon>Araneoidea</taxon>
        <taxon>Nephilidae</taxon>
        <taxon>Trichonephila</taxon>
    </lineage>
</organism>
<evidence type="ECO:0000313" key="2">
    <source>
        <dbReference type="EMBL" id="GFY27071.1"/>
    </source>
</evidence>
<comment type="caution">
    <text evidence="2">The sequence shown here is derived from an EMBL/GenBank/DDBJ whole genome shotgun (WGS) entry which is preliminary data.</text>
</comment>
<accession>A0A8X6W3F5</accession>
<feature type="region of interest" description="Disordered" evidence="1">
    <location>
        <begin position="73"/>
        <end position="100"/>
    </location>
</feature>
<evidence type="ECO:0000256" key="1">
    <source>
        <dbReference type="SAM" id="MobiDB-lite"/>
    </source>
</evidence>